<feature type="region of interest" description="Disordered" evidence="5">
    <location>
        <begin position="273"/>
        <end position="432"/>
    </location>
</feature>
<dbReference type="GO" id="GO:0006508">
    <property type="term" value="P:proteolysis"/>
    <property type="evidence" value="ECO:0007669"/>
    <property type="project" value="UniProtKB-KW"/>
</dbReference>
<dbReference type="PANTHER" id="PTHR47053">
    <property type="entry name" value="MUREIN DD-ENDOPEPTIDASE MEPH-RELATED"/>
    <property type="match status" value="1"/>
</dbReference>
<dbReference type="PROSITE" id="PS51257">
    <property type="entry name" value="PROKAR_LIPOPROTEIN"/>
    <property type="match status" value="1"/>
</dbReference>
<gene>
    <name evidence="8" type="ORF">LMG9964_02041</name>
</gene>
<dbReference type="PROSITE" id="PS51935">
    <property type="entry name" value="NLPC_P60"/>
    <property type="match status" value="1"/>
</dbReference>
<dbReference type="RefSeq" id="WP_015002703.1">
    <property type="nucleotide sequence ID" value="NZ_CADILN010000002.1"/>
</dbReference>
<keyword evidence="3" id="KW-0378">Hydrolase</keyword>
<dbReference type="PANTHER" id="PTHR47053:SF1">
    <property type="entry name" value="MUREIN DD-ENDOPEPTIDASE MEPH-RELATED"/>
    <property type="match status" value="1"/>
</dbReference>
<name>A0A6J5K656_9BURK</name>
<dbReference type="InterPro" id="IPR000064">
    <property type="entry name" value="NLP_P60_dom"/>
</dbReference>
<evidence type="ECO:0000313" key="9">
    <source>
        <dbReference type="Proteomes" id="UP000494102"/>
    </source>
</evidence>
<keyword evidence="2" id="KW-0645">Protease</keyword>
<dbReference type="Pfam" id="PF00877">
    <property type="entry name" value="NLPC_P60"/>
    <property type="match status" value="1"/>
</dbReference>
<feature type="compositionally biased region" description="Low complexity" evidence="5">
    <location>
        <begin position="251"/>
        <end position="260"/>
    </location>
</feature>
<feature type="domain" description="NlpC/P60" evidence="7">
    <location>
        <begin position="53"/>
        <end position="177"/>
    </location>
</feature>
<feature type="chain" id="PRO_5026703541" description="NlpC/P60 domain-containing protein" evidence="6">
    <location>
        <begin position="21"/>
        <end position="432"/>
    </location>
</feature>
<evidence type="ECO:0000256" key="5">
    <source>
        <dbReference type="SAM" id="MobiDB-lite"/>
    </source>
</evidence>
<sequence length="432" mass="43554">MRRLAFSLLTVLLLAACAGAPQKSSRGSGSGVVVANGAYRAPPPGFPNFVDHSIGREEISIQAMSLVGVPYRWGGNTPDSGFDCSGLVRYVVARAASVNLPRTTADMSGRGESVEPDEIAPGDLIFFNTTGRPHSHVGIYVGKLRFVNAPSTGGTVRLDYLTNPYWAKRFDGIRRVAGPAAKPAPFDAPSYQAAAPQPEHATGLAAAAYGGAQAASPGASAGTGRTASGYAANPLPSQNPSRVAAATEPRASSSSSSSSSSSAAAAAAAAASSDSTLAATPVARAPQADPFEPPPPGMSAAQLQARTAGAVSPTPMVAARSNSYDSGASAAPQPASTARVAPQAAGAASPDPIDAAADAFEPPPPASVAARQARLAQQAQQTQQAQPNQQADAARADDGAVQIMRASTASRGMPAPSQTNDDPIARFANGNF</sequence>
<dbReference type="AlphaFoldDB" id="A0A6J5K656"/>
<reference evidence="8 9" key="1">
    <citation type="submission" date="2020-04" db="EMBL/GenBank/DDBJ databases">
        <authorList>
            <person name="De Canck E."/>
        </authorList>
    </citation>
    <scope>NUCLEOTIDE SEQUENCE [LARGE SCALE GENOMIC DNA]</scope>
    <source>
        <strain evidence="8 9">LMG 9964</strain>
    </source>
</reference>
<feature type="region of interest" description="Disordered" evidence="5">
    <location>
        <begin position="214"/>
        <end position="260"/>
    </location>
</feature>
<dbReference type="InterPro" id="IPR038765">
    <property type="entry name" value="Papain-like_cys_pep_sf"/>
</dbReference>
<dbReference type="GeneID" id="27797049"/>
<feature type="signal peptide" evidence="6">
    <location>
        <begin position="1"/>
        <end position="20"/>
    </location>
</feature>
<evidence type="ECO:0000256" key="6">
    <source>
        <dbReference type="SAM" id="SignalP"/>
    </source>
</evidence>
<evidence type="ECO:0000256" key="2">
    <source>
        <dbReference type="ARBA" id="ARBA00022670"/>
    </source>
</evidence>
<dbReference type="Proteomes" id="UP000494102">
    <property type="component" value="Unassembled WGS sequence"/>
</dbReference>
<keyword evidence="6" id="KW-0732">Signal</keyword>
<organism evidence="8 9">
    <name type="scientific">Paraburkholderia phenoliruptrix</name>
    <dbReference type="NCBI Taxonomy" id="252970"/>
    <lineage>
        <taxon>Bacteria</taxon>
        <taxon>Pseudomonadati</taxon>
        <taxon>Pseudomonadota</taxon>
        <taxon>Betaproteobacteria</taxon>
        <taxon>Burkholderiales</taxon>
        <taxon>Burkholderiaceae</taxon>
        <taxon>Paraburkholderia</taxon>
    </lineage>
</organism>
<dbReference type="Gene3D" id="3.90.1720.10">
    <property type="entry name" value="endopeptidase domain like (from Nostoc punctiforme)"/>
    <property type="match status" value="1"/>
</dbReference>
<evidence type="ECO:0000256" key="4">
    <source>
        <dbReference type="ARBA" id="ARBA00022807"/>
    </source>
</evidence>
<feature type="compositionally biased region" description="Polar residues" evidence="5">
    <location>
        <begin position="405"/>
        <end position="421"/>
    </location>
</feature>
<dbReference type="GO" id="GO:0008234">
    <property type="term" value="F:cysteine-type peptidase activity"/>
    <property type="evidence" value="ECO:0007669"/>
    <property type="project" value="UniProtKB-KW"/>
</dbReference>
<keyword evidence="4" id="KW-0788">Thiol protease</keyword>
<dbReference type="InterPro" id="IPR051202">
    <property type="entry name" value="Peptidase_C40"/>
</dbReference>
<dbReference type="SUPFAM" id="SSF54001">
    <property type="entry name" value="Cysteine proteinases"/>
    <property type="match status" value="1"/>
</dbReference>
<feature type="compositionally biased region" description="Low complexity" evidence="5">
    <location>
        <begin position="344"/>
        <end position="360"/>
    </location>
</feature>
<feature type="compositionally biased region" description="Low complexity" evidence="5">
    <location>
        <begin position="214"/>
        <end position="232"/>
    </location>
</feature>
<proteinExistence type="inferred from homology"/>
<dbReference type="EMBL" id="CADILN010000002">
    <property type="protein sequence ID" value="CAB4048404.1"/>
    <property type="molecule type" value="Genomic_DNA"/>
</dbReference>
<feature type="compositionally biased region" description="Low complexity" evidence="5">
    <location>
        <begin position="369"/>
        <end position="393"/>
    </location>
</feature>
<protein>
    <recommendedName>
        <fullName evidence="7">NlpC/P60 domain-containing protein</fullName>
    </recommendedName>
</protein>
<evidence type="ECO:0000256" key="3">
    <source>
        <dbReference type="ARBA" id="ARBA00022801"/>
    </source>
</evidence>
<accession>A0A6J5K656</accession>
<evidence type="ECO:0000313" key="8">
    <source>
        <dbReference type="EMBL" id="CAB4048404.1"/>
    </source>
</evidence>
<evidence type="ECO:0000256" key="1">
    <source>
        <dbReference type="ARBA" id="ARBA00007074"/>
    </source>
</evidence>
<comment type="similarity">
    <text evidence="1">Belongs to the peptidase C40 family.</text>
</comment>
<evidence type="ECO:0000259" key="7">
    <source>
        <dbReference type="PROSITE" id="PS51935"/>
    </source>
</evidence>